<name>A0A1I0G1L5_9FIRM</name>
<gene>
    <name evidence="2" type="ORF">IMSAGC017_01913</name>
    <name evidence="3" type="ORF">SAMN04489758_12432</name>
</gene>
<keyword evidence="1" id="KW-0812">Transmembrane</keyword>
<dbReference type="Proteomes" id="UP000490821">
    <property type="component" value="Unassembled WGS sequence"/>
</dbReference>
<reference evidence="3" key="2">
    <citation type="submission" date="2016-10" db="EMBL/GenBank/DDBJ databases">
        <authorList>
            <person name="de Groot N.N."/>
        </authorList>
    </citation>
    <scope>NUCLEOTIDE SEQUENCE [LARGE SCALE GENOMIC DNA]</scope>
    <source>
        <strain evidence="3">DSM 1551</strain>
    </source>
</reference>
<keyword evidence="1" id="KW-1133">Transmembrane helix</keyword>
<protein>
    <recommendedName>
        <fullName evidence="6">DUF3789 domain-containing protein</fullName>
    </recommendedName>
</protein>
<dbReference type="EMBL" id="BLMI01000235">
    <property type="protein sequence ID" value="GFI41868.1"/>
    <property type="molecule type" value="Genomic_DNA"/>
</dbReference>
<keyword evidence="4" id="KW-1185">Reference proteome</keyword>
<keyword evidence="1" id="KW-0472">Membrane</keyword>
<dbReference type="AlphaFoldDB" id="A0A1I0G1L5"/>
<reference evidence="2 5" key="3">
    <citation type="journal article" date="2020" name="Microbiome">
        <title>Single-cell genomics of uncultured bacteria reveals dietary fiber responders in the mouse gut microbiota.</title>
        <authorList>
            <person name="Chijiiwa R."/>
            <person name="Hosokawa M."/>
            <person name="Kogawa M."/>
            <person name="Nishikawa Y."/>
            <person name="Ide K."/>
            <person name="Sakanashi C."/>
            <person name="Takahashi K."/>
            <person name="Takeyama H."/>
        </authorList>
    </citation>
    <scope>NUCLEOTIDE SEQUENCE [LARGE SCALE GENOMIC DNA]</scope>
    <source>
        <strain evidence="2">IMSAGC_017</strain>
    </source>
</reference>
<organism evidence="3 4">
    <name type="scientific">Thomasclavelia cocleata</name>
    <dbReference type="NCBI Taxonomy" id="69824"/>
    <lineage>
        <taxon>Bacteria</taxon>
        <taxon>Bacillati</taxon>
        <taxon>Bacillota</taxon>
        <taxon>Erysipelotrichia</taxon>
        <taxon>Erysipelotrichales</taxon>
        <taxon>Coprobacillaceae</taxon>
        <taxon>Thomasclavelia</taxon>
    </lineage>
</organism>
<evidence type="ECO:0008006" key="6">
    <source>
        <dbReference type="Google" id="ProtNLM"/>
    </source>
</evidence>
<evidence type="ECO:0000256" key="1">
    <source>
        <dbReference type="SAM" id="Phobius"/>
    </source>
</evidence>
<evidence type="ECO:0000313" key="3">
    <source>
        <dbReference type="EMBL" id="SET64569.1"/>
    </source>
</evidence>
<accession>A0A1I0G1L5</accession>
<reference evidence="4" key="1">
    <citation type="submission" date="2016-10" db="EMBL/GenBank/DDBJ databases">
        <authorList>
            <person name="Varghese N."/>
            <person name="Submissions S."/>
        </authorList>
    </citation>
    <scope>NUCLEOTIDE SEQUENCE [LARGE SCALE GENOMIC DNA]</scope>
    <source>
        <strain evidence="4">DSM 1551</strain>
    </source>
</reference>
<proteinExistence type="predicted"/>
<evidence type="ECO:0000313" key="4">
    <source>
        <dbReference type="Proteomes" id="UP000198558"/>
    </source>
</evidence>
<dbReference type="Proteomes" id="UP000198558">
    <property type="component" value="Unassembled WGS sequence"/>
</dbReference>
<dbReference type="EMBL" id="FOIN01000024">
    <property type="protein sequence ID" value="SET64569.1"/>
    <property type="molecule type" value="Genomic_DNA"/>
</dbReference>
<evidence type="ECO:0000313" key="5">
    <source>
        <dbReference type="Proteomes" id="UP000490821"/>
    </source>
</evidence>
<feature type="transmembrane region" description="Helical" evidence="1">
    <location>
        <begin position="7"/>
        <end position="26"/>
    </location>
</feature>
<sequence length="31" mass="3671">MELFKCFLVFEMGVIIGVLIMCLFQINKFKD</sequence>
<evidence type="ECO:0000313" key="2">
    <source>
        <dbReference type="EMBL" id="GFI41868.1"/>
    </source>
</evidence>